<accession>A0ABU6UNM8</accession>
<reference evidence="4 5" key="1">
    <citation type="journal article" date="2023" name="Plants (Basel)">
        <title>Bridging the Gap: Combining Genomics and Transcriptomics Approaches to Understand Stylosanthes scabra, an Orphan Legume from the Brazilian Caatinga.</title>
        <authorList>
            <person name="Ferreira-Neto J.R.C."/>
            <person name="da Silva M.D."/>
            <person name="Binneck E."/>
            <person name="de Melo N.F."/>
            <person name="da Silva R.H."/>
            <person name="de Melo A.L.T.M."/>
            <person name="Pandolfi V."/>
            <person name="Bustamante F.O."/>
            <person name="Brasileiro-Vidal A.C."/>
            <person name="Benko-Iseppon A.M."/>
        </authorList>
    </citation>
    <scope>NUCLEOTIDE SEQUENCE [LARGE SCALE GENOMIC DNA]</scope>
    <source>
        <tissue evidence="4">Leaves</tissue>
    </source>
</reference>
<dbReference type="Pfam" id="PF00076">
    <property type="entry name" value="RRM_1"/>
    <property type="match status" value="1"/>
</dbReference>
<protein>
    <recommendedName>
        <fullName evidence="3">RRM domain-containing protein</fullName>
    </recommendedName>
</protein>
<dbReference type="SMART" id="SM00360">
    <property type="entry name" value="RRM"/>
    <property type="match status" value="1"/>
</dbReference>
<evidence type="ECO:0000259" key="3">
    <source>
        <dbReference type="PROSITE" id="PS50102"/>
    </source>
</evidence>
<evidence type="ECO:0000313" key="5">
    <source>
        <dbReference type="Proteomes" id="UP001341840"/>
    </source>
</evidence>
<dbReference type="Proteomes" id="UP001341840">
    <property type="component" value="Unassembled WGS sequence"/>
</dbReference>
<keyword evidence="1 2" id="KW-0694">RNA-binding</keyword>
<comment type="caution">
    <text evidence="4">The sequence shown here is derived from an EMBL/GenBank/DDBJ whole genome shotgun (WGS) entry which is preliminary data.</text>
</comment>
<organism evidence="4 5">
    <name type="scientific">Stylosanthes scabra</name>
    <dbReference type="NCBI Taxonomy" id="79078"/>
    <lineage>
        <taxon>Eukaryota</taxon>
        <taxon>Viridiplantae</taxon>
        <taxon>Streptophyta</taxon>
        <taxon>Embryophyta</taxon>
        <taxon>Tracheophyta</taxon>
        <taxon>Spermatophyta</taxon>
        <taxon>Magnoliopsida</taxon>
        <taxon>eudicotyledons</taxon>
        <taxon>Gunneridae</taxon>
        <taxon>Pentapetalae</taxon>
        <taxon>rosids</taxon>
        <taxon>fabids</taxon>
        <taxon>Fabales</taxon>
        <taxon>Fabaceae</taxon>
        <taxon>Papilionoideae</taxon>
        <taxon>50 kb inversion clade</taxon>
        <taxon>dalbergioids sensu lato</taxon>
        <taxon>Dalbergieae</taxon>
        <taxon>Pterocarpus clade</taxon>
        <taxon>Stylosanthes</taxon>
    </lineage>
</organism>
<dbReference type="Pfam" id="PF04782">
    <property type="entry name" value="DUF632"/>
    <property type="match status" value="1"/>
</dbReference>
<keyword evidence="5" id="KW-1185">Reference proteome</keyword>
<proteinExistence type="predicted"/>
<dbReference type="PANTHER" id="PTHR48025:SF1">
    <property type="entry name" value="RRM DOMAIN-CONTAINING PROTEIN"/>
    <property type="match status" value="1"/>
</dbReference>
<dbReference type="PANTHER" id="PTHR48025">
    <property type="entry name" value="OS02G0815200 PROTEIN"/>
    <property type="match status" value="1"/>
</dbReference>
<dbReference type="EMBL" id="JASCZI010121474">
    <property type="protein sequence ID" value="MED6161900.1"/>
    <property type="molecule type" value="Genomic_DNA"/>
</dbReference>
<dbReference type="InterPro" id="IPR050502">
    <property type="entry name" value="Euk_RNA-bind_prot"/>
</dbReference>
<gene>
    <name evidence="4" type="ORF">PIB30_065133</name>
</gene>
<evidence type="ECO:0000313" key="4">
    <source>
        <dbReference type="EMBL" id="MED6161900.1"/>
    </source>
</evidence>
<name>A0ABU6UNM8_9FABA</name>
<dbReference type="PROSITE" id="PS50102">
    <property type="entry name" value="RRM"/>
    <property type="match status" value="1"/>
</dbReference>
<dbReference type="InterPro" id="IPR012677">
    <property type="entry name" value="Nucleotide-bd_a/b_plait_sf"/>
</dbReference>
<dbReference type="Gene3D" id="3.30.70.330">
    <property type="match status" value="1"/>
</dbReference>
<sequence>MEADVGDRCCGCDSIWRWKERLVGDASKLFLLSNRDEEHEVRGVVVIDAATKRKNCNREKESGGDLGRRRQYFSPDFKLFVGNLPFSVDSVQLAELFETVGIVEVVEVIYHEMFERGRRLGFVTISSVKEVEAAIQEIHGYGIKSGSWGGRSRSIGHIDHAAKLMRVIKWNRSFRGIPKLDEGKDGVVDLEDHETHATVLDKLLTWEKKLYDEVKDGHHVGNHAIPP</sequence>
<feature type="domain" description="RRM" evidence="3">
    <location>
        <begin position="77"/>
        <end position="160"/>
    </location>
</feature>
<dbReference type="SUPFAM" id="SSF54928">
    <property type="entry name" value="RNA-binding domain, RBD"/>
    <property type="match status" value="1"/>
</dbReference>
<evidence type="ECO:0000256" key="1">
    <source>
        <dbReference type="ARBA" id="ARBA00022884"/>
    </source>
</evidence>
<evidence type="ECO:0000256" key="2">
    <source>
        <dbReference type="PROSITE-ProRule" id="PRU00176"/>
    </source>
</evidence>
<dbReference type="InterPro" id="IPR006867">
    <property type="entry name" value="DUF632"/>
</dbReference>
<dbReference type="InterPro" id="IPR000504">
    <property type="entry name" value="RRM_dom"/>
</dbReference>
<dbReference type="InterPro" id="IPR035979">
    <property type="entry name" value="RBD_domain_sf"/>
</dbReference>